<dbReference type="PANTHER" id="PTHR43649:SF14">
    <property type="entry name" value="BLR3389 PROTEIN"/>
    <property type="match status" value="1"/>
</dbReference>
<keyword evidence="3" id="KW-1185">Reference proteome</keyword>
<reference evidence="2 3" key="1">
    <citation type="submission" date="2021-01" db="EMBL/GenBank/DDBJ databases">
        <title>Sequencing the genomes of 1000 actinobacteria strains.</title>
        <authorList>
            <person name="Klenk H.-P."/>
        </authorList>
    </citation>
    <scope>NUCLEOTIDE SEQUENCE [LARGE SCALE GENOMIC DNA]</scope>
    <source>
        <strain evidence="2 3">DSM 13057</strain>
    </source>
</reference>
<organism evidence="2 3">
    <name type="scientific">Subtercola frigoramans</name>
    <dbReference type="NCBI Taxonomy" id="120298"/>
    <lineage>
        <taxon>Bacteria</taxon>
        <taxon>Bacillati</taxon>
        <taxon>Actinomycetota</taxon>
        <taxon>Actinomycetes</taxon>
        <taxon>Micrococcales</taxon>
        <taxon>Microbacteriaceae</taxon>
        <taxon>Subtercola</taxon>
    </lineage>
</organism>
<feature type="chain" id="PRO_5046070755" evidence="1">
    <location>
        <begin position="26"/>
        <end position="448"/>
    </location>
</feature>
<accession>A0ABS2L0W3</accession>
<dbReference type="EMBL" id="JAFBBU010000001">
    <property type="protein sequence ID" value="MBM7470674.1"/>
    <property type="molecule type" value="Genomic_DNA"/>
</dbReference>
<evidence type="ECO:0000313" key="3">
    <source>
        <dbReference type="Proteomes" id="UP000776164"/>
    </source>
</evidence>
<dbReference type="Pfam" id="PF01547">
    <property type="entry name" value="SBP_bac_1"/>
    <property type="match status" value="1"/>
</dbReference>
<protein>
    <submittedName>
        <fullName evidence="2">Xylobiose transport system substrate-binding protein</fullName>
    </submittedName>
</protein>
<dbReference type="PROSITE" id="PS51257">
    <property type="entry name" value="PROKAR_LIPOPROTEIN"/>
    <property type="match status" value="1"/>
</dbReference>
<proteinExistence type="predicted"/>
<dbReference type="SUPFAM" id="SSF53850">
    <property type="entry name" value="Periplasmic binding protein-like II"/>
    <property type="match status" value="1"/>
</dbReference>
<feature type="signal peptide" evidence="1">
    <location>
        <begin position="1"/>
        <end position="25"/>
    </location>
</feature>
<sequence>MKNSSRRGMRLLSATAIVAAAAVLAGCSAGGAPSSSATPKPNLSRPANEIHIYALGDAAAAVEQAAADRFNKTSEVKVIVDKGSSAGVDYAANVRSSLGTSTAPDIFMSYGAAGIKPYISANALYPLDDFIAQDPKLKSSFLPSVFNEEVVDGKSYGVPMRGVGPVVLYYNKTVLDQAGLKPPTTYNDLLGQIDKLKSAGVTPIALGGADKWPTLMWYEYFYTREVGNADVSKALAGDSSIWGSDASKKALADIRGLVDSGAFGTNYQSVHYANDGSPKLLSSGKAAYELMGNWNYGTIAGDDPGFATTNLGWTTFPTVGGSNVDDLAGNLSNYYNVAADTRYPDTVAKFLAALYGDDFVKGELAIGNLPPTTSAGSLIDSTPGLTPSAQSFLQFQLGIITKAPSFQLSWDQSVSTASAAPMLNAMTSYFSGDSDEASFISAMQALKN</sequence>
<evidence type="ECO:0000313" key="2">
    <source>
        <dbReference type="EMBL" id="MBM7470674.1"/>
    </source>
</evidence>
<dbReference type="InterPro" id="IPR050490">
    <property type="entry name" value="Bact_solute-bd_prot1"/>
</dbReference>
<gene>
    <name evidence="2" type="ORF">JOE66_000308</name>
</gene>
<dbReference type="InterPro" id="IPR006311">
    <property type="entry name" value="TAT_signal"/>
</dbReference>
<dbReference type="Gene3D" id="3.40.190.10">
    <property type="entry name" value="Periplasmic binding protein-like II"/>
    <property type="match status" value="2"/>
</dbReference>
<keyword evidence="1" id="KW-0732">Signal</keyword>
<dbReference type="RefSeq" id="WP_205106393.1">
    <property type="nucleotide sequence ID" value="NZ_BAAAHT010000018.1"/>
</dbReference>
<dbReference type="PANTHER" id="PTHR43649">
    <property type="entry name" value="ARABINOSE-BINDING PROTEIN-RELATED"/>
    <property type="match status" value="1"/>
</dbReference>
<dbReference type="InterPro" id="IPR006059">
    <property type="entry name" value="SBP"/>
</dbReference>
<dbReference type="Proteomes" id="UP000776164">
    <property type="component" value="Unassembled WGS sequence"/>
</dbReference>
<dbReference type="PROSITE" id="PS51318">
    <property type="entry name" value="TAT"/>
    <property type="match status" value="1"/>
</dbReference>
<evidence type="ECO:0000256" key="1">
    <source>
        <dbReference type="SAM" id="SignalP"/>
    </source>
</evidence>
<name>A0ABS2L0W3_9MICO</name>
<comment type="caution">
    <text evidence="2">The sequence shown here is derived from an EMBL/GenBank/DDBJ whole genome shotgun (WGS) entry which is preliminary data.</text>
</comment>